<evidence type="ECO:0000313" key="3">
    <source>
        <dbReference type="EMBL" id="MDQ0369715.1"/>
    </source>
</evidence>
<dbReference type="PANTHER" id="PTHR40763:SF4">
    <property type="entry name" value="DUF1707 DOMAIN-CONTAINING PROTEIN"/>
    <property type="match status" value="1"/>
</dbReference>
<feature type="transmembrane region" description="Helical" evidence="1">
    <location>
        <begin position="70"/>
        <end position="91"/>
    </location>
</feature>
<gene>
    <name evidence="3" type="ORF">J2S42_006384</name>
</gene>
<keyword evidence="1" id="KW-1133">Transmembrane helix</keyword>
<dbReference type="RefSeq" id="WP_307245137.1">
    <property type="nucleotide sequence ID" value="NZ_JAUSUZ010000001.1"/>
</dbReference>
<feature type="domain" description="DUF1707" evidence="2">
    <location>
        <begin position="6"/>
        <end position="58"/>
    </location>
</feature>
<evidence type="ECO:0000256" key="1">
    <source>
        <dbReference type="SAM" id="Phobius"/>
    </source>
</evidence>
<comment type="caution">
    <text evidence="3">The sequence shown here is derived from an EMBL/GenBank/DDBJ whole genome shotgun (WGS) entry which is preliminary data.</text>
</comment>
<sequence>MTDPRLRASDADRQRVVADLERHTAAGRLSLDEFTTRVDAVLAARTHGDLGHLTSDLPAEAQPSADARHLLIAFALAAVVVALLAVIISVYR</sequence>
<dbReference type="InterPro" id="IPR012551">
    <property type="entry name" value="DUF1707_SHOCT-like"/>
</dbReference>
<dbReference type="EMBL" id="JAUSUZ010000001">
    <property type="protein sequence ID" value="MDQ0369715.1"/>
    <property type="molecule type" value="Genomic_DNA"/>
</dbReference>
<accession>A0AAE3W782</accession>
<proteinExistence type="predicted"/>
<keyword evidence="1" id="KW-0812">Transmembrane</keyword>
<dbReference type="PANTHER" id="PTHR40763">
    <property type="entry name" value="MEMBRANE PROTEIN-RELATED"/>
    <property type="match status" value="1"/>
</dbReference>
<protein>
    <recommendedName>
        <fullName evidence="2">DUF1707 domain-containing protein</fullName>
    </recommendedName>
</protein>
<dbReference type="Pfam" id="PF08044">
    <property type="entry name" value="DUF1707"/>
    <property type="match status" value="1"/>
</dbReference>
<reference evidence="3 4" key="1">
    <citation type="submission" date="2023-07" db="EMBL/GenBank/DDBJ databases">
        <title>Sequencing the genomes of 1000 actinobacteria strains.</title>
        <authorList>
            <person name="Klenk H.-P."/>
        </authorList>
    </citation>
    <scope>NUCLEOTIDE SEQUENCE [LARGE SCALE GENOMIC DNA]</scope>
    <source>
        <strain evidence="3 4">DSM 44709</strain>
    </source>
</reference>
<dbReference type="Proteomes" id="UP001240236">
    <property type="component" value="Unassembled WGS sequence"/>
</dbReference>
<evidence type="ECO:0000313" key="4">
    <source>
        <dbReference type="Proteomes" id="UP001240236"/>
    </source>
</evidence>
<keyword evidence="4" id="KW-1185">Reference proteome</keyword>
<keyword evidence="1" id="KW-0472">Membrane</keyword>
<name>A0AAE3W782_9ACTN</name>
<evidence type="ECO:0000259" key="2">
    <source>
        <dbReference type="Pfam" id="PF08044"/>
    </source>
</evidence>
<organism evidence="3 4">
    <name type="scientific">Catenuloplanes indicus</name>
    <dbReference type="NCBI Taxonomy" id="137267"/>
    <lineage>
        <taxon>Bacteria</taxon>
        <taxon>Bacillati</taxon>
        <taxon>Actinomycetota</taxon>
        <taxon>Actinomycetes</taxon>
        <taxon>Micromonosporales</taxon>
        <taxon>Micromonosporaceae</taxon>
        <taxon>Catenuloplanes</taxon>
    </lineage>
</organism>
<dbReference type="AlphaFoldDB" id="A0AAE3W782"/>